<sequence length="64" mass="7064">MEVLLQVLHRRGTLLSPQQLHWFAKSKMAQLSSAGPPVSVANFGYDLAAFCKVCEGAACLNRFR</sequence>
<dbReference type="Proteomes" id="UP000230971">
    <property type="component" value="Unassembled WGS sequence"/>
</dbReference>
<proteinExistence type="predicted"/>
<organism evidence="1 2">
    <name type="scientific">Mycobacterium celatum</name>
    <dbReference type="NCBI Taxonomy" id="28045"/>
    <lineage>
        <taxon>Bacteria</taxon>
        <taxon>Bacillati</taxon>
        <taxon>Actinomycetota</taxon>
        <taxon>Actinomycetes</taxon>
        <taxon>Mycobacteriales</taxon>
        <taxon>Mycobacteriaceae</taxon>
        <taxon>Mycobacterium</taxon>
    </lineage>
</organism>
<dbReference type="OrthoDB" id="4753134at2"/>
<protein>
    <submittedName>
        <fullName evidence="1">Uncharacterized protein</fullName>
    </submittedName>
</protein>
<reference evidence="1 2" key="1">
    <citation type="journal article" date="2017" name="Infect. Genet. Evol.">
        <title>The new phylogeny of the genus Mycobacterium: The old and the news.</title>
        <authorList>
            <person name="Tortoli E."/>
            <person name="Fedrizzi T."/>
            <person name="Meehan C.J."/>
            <person name="Trovato A."/>
            <person name="Grottola A."/>
            <person name="Giacobazzi E."/>
            <person name="Serpini G.F."/>
            <person name="Tagliazucchi S."/>
            <person name="Fabio A."/>
            <person name="Bettua C."/>
            <person name="Bertorelli R."/>
            <person name="Frascaro F."/>
            <person name="De Sanctis V."/>
            <person name="Pecorari M."/>
            <person name="Jousson O."/>
            <person name="Segata N."/>
            <person name="Cirillo D.M."/>
        </authorList>
    </citation>
    <scope>NUCLEOTIDE SEQUENCE [LARGE SCALE GENOMIC DNA]</scope>
    <source>
        <strain evidence="1 2">NCTC 12882</strain>
    </source>
</reference>
<dbReference type="EMBL" id="PDKV01000032">
    <property type="protein sequence ID" value="PIB75470.1"/>
    <property type="molecule type" value="Genomic_DNA"/>
</dbReference>
<evidence type="ECO:0000313" key="1">
    <source>
        <dbReference type="EMBL" id="PIB75470.1"/>
    </source>
</evidence>
<accession>A0A2G5PBN1</accession>
<comment type="caution">
    <text evidence="1">The sequence shown here is derived from an EMBL/GenBank/DDBJ whole genome shotgun (WGS) entry which is preliminary data.</text>
</comment>
<dbReference type="AlphaFoldDB" id="A0A2G5PBN1"/>
<evidence type="ECO:0000313" key="2">
    <source>
        <dbReference type="Proteomes" id="UP000230971"/>
    </source>
</evidence>
<gene>
    <name evidence="1" type="ORF">CQY23_19795</name>
</gene>
<name>A0A2G5PBN1_MYCCE</name>